<evidence type="ECO:0000313" key="6">
    <source>
        <dbReference type="Proteomes" id="UP000198589"/>
    </source>
</evidence>
<feature type="domain" description="AMP-binding enzyme C-terminal" evidence="4">
    <location>
        <begin position="425"/>
        <end position="501"/>
    </location>
</feature>
<evidence type="ECO:0000256" key="1">
    <source>
        <dbReference type="ARBA" id="ARBA00006432"/>
    </source>
</evidence>
<evidence type="ECO:0000259" key="3">
    <source>
        <dbReference type="Pfam" id="PF00501"/>
    </source>
</evidence>
<evidence type="ECO:0000259" key="4">
    <source>
        <dbReference type="Pfam" id="PF13193"/>
    </source>
</evidence>
<reference evidence="6" key="1">
    <citation type="submission" date="2016-10" db="EMBL/GenBank/DDBJ databases">
        <authorList>
            <person name="Varghese N."/>
            <person name="Submissions S."/>
        </authorList>
    </citation>
    <scope>NUCLEOTIDE SEQUENCE [LARGE SCALE GENOMIC DNA]</scope>
    <source>
        <strain evidence="6">DSM 46838</strain>
    </source>
</reference>
<dbReference type="InterPro" id="IPR020845">
    <property type="entry name" value="AMP-binding_CS"/>
</dbReference>
<dbReference type="GO" id="GO:0031956">
    <property type="term" value="F:medium-chain fatty acid-CoA ligase activity"/>
    <property type="evidence" value="ECO:0007669"/>
    <property type="project" value="TreeGrafter"/>
</dbReference>
<comment type="similarity">
    <text evidence="1">Belongs to the ATP-dependent AMP-binding enzyme family.</text>
</comment>
<dbReference type="Gene3D" id="3.40.50.12780">
    <property type="entry name" value="N-terminal domain of ligase-like"/>
    <property type="match status" value="1"/>
</dbReference>
<dbReference type="Pfam" id="PF13193">
    <property type="entry name" value="AMP-binding_C"/>
    <property type="match status" value="1"/>
</dbReference>
<sequence>MIPANDNVTVRAFWEQRVDTNPDAPFLVYGQERFSYGEFDASVNRVANGLLAEGVGQGDKVAILLPSDIRLLRLQLAIQKIGAVMVPMIPTLTHGEITYVLRHCEPSVLVTDNRGYGVIADGGGFSIDHKMRAFSFGGGFRQAGGDGQPLDAAVLESEDEGRPPALGIDPADPMAIMYTSGSTGKPKGVVQPSNGFVAAGRAIADRLGATEADNFFSCLPLFHAAATHMLLSPAIAVGARFTLEPTFSRSAFWEQVNRSGGTITLMMPAQLSILMTAPAREDDRAHSMRIVFSHIRPEDFCERFGVEVCTTWAMTETCGLGTLTAPHEGDLAPKLIGGPLGSGEIKIVDGNGDRVAAGELGELCFRHPYVMREYYNDPDNTARTLQDGWVHSGDLCAMDERGRAYFHGRIKHIIKRAGENIAGEEVEFAIAAHPAVEECITSGVEDPIYTEEVHATVRVGEGHDLTEQGIIEWCSTLLADWKIPRYISLADAELPKLANGKTDRQTINRNLDVSRAWDRSKHMGKATS</sequence>
<dbReference type="Gene3D" id="3.30.300.30">
    <property type="match status" value="1"/>
</dbReference>
<dbReference type="Proteomes" id="UP000198589">
    <property type="component" value="Unassembled WGS sequence"/>
</dbReference>
<dbReference type="STRING" id="1798228.SAMN05216574_103245"/>
<dbReference type="EMBL" id="FOND01000003">
    <property type="protein sequence ID" value="SFE39717.1"/>
    <property type="molecule type" value="Genomic_DNA"/>
</dbReference>
<dbReference type="RefSeq" id="WP_092195782.1">
    <property type="nucleotide sequence ID" value="NZ_FOND01000003.1"/>
</dbReference>
<dbReference type="PANTHER" id="PTHR43201">
    <property type="entry name" value="ACYL-COA SYNTHETASE"/>
    <property type="match status" value="1"/>
</dbReference>
<dbReference type="InterPro" id="IPR042099">
    <property type="entry name" value="ANL_N_sf"/>
</dbReference>
<gene>
    <name evidence="5" type="ORF">SAMN05216574_103245</name>
</gene>
<proteinExistence type="inferred from homology"/>
<evidence type="ECO:0000256" key="2">
    <source>
        <dbReference type="ARBA" id="ARBA00022598"/>
    </source>
</evidence>
<dbReference type="PANTHER" id="PTHR43201:SF5">
    <property type="entry name" value="MEDIUM-CHAIN ACYL-COA LIGASE ACSF2, MITOCHONDRIAL"/>
    <property type="match status" value="1"/>
</dbReference>
<dbReference type="Pfam" id="PF00501">
    <property type="entry name" value="AMP-binding"/>
    <property type="match status" value="1"/>
</dbReference>
<protein>
    <submittedName>
        <fullName evidence="5">Crotonobetaine/carnitine-CoA ligase</fullName>
    </submittedName>
</protein>
<dbReference type="GO" id="GO:0006631">
    <property type="term" value="P:fatty acid metabolic process"/>
    <property type="evidence" value="ECO:0007669"/>
    <property type="project" value="TreeGrafter"/>
</dbReference>
<keyword evidence="2 5" id="KW-0436">Ligase</keyword>
<evidence type="ECO:0000313" key="5">
    <source>
        <dbReference type="EMBL" id="SFE39717.1"/>
    </source>
</evidence>
<accession>A0A1I2A7G5</accession>
<dbReference type="InterPro" id="IPR045851">
    <property type="entry name" value="AMP-bd_C_sf"/>
</dbReference>
<name>A0A1I2A7G5_9ACTN</name>
<keyword evidence="6" id="KW-1185">Reference proteome</keyword>
<dbReference type="InterPro" id="IPR025110">
    <property type="entry name" value="AMP-bd_C"/>
</dbReference>
<dbReference type="SUPFAM" id="SSF56801">
    <property type="entry name" value="Acetyl-CoA synthetase-like"/>
    <property type="match status" value="1"/>
</dbReference>
<dbReference type="InterPro" id="IPR000873">
    <property type="entry name" value="AMP-dep_synth/lig_dom"/>
</dbReference>
<dbReference type="OrthoDB" id="9803968at2"/>
<dbReference type="AlphaFoldDB" id="A0A1I2A7G5"/>
<feature type="domain" description="AMP-dependent synthetase/ligase" evidence="3">
    <location>
        <begin position="15"/>
        <end position="375"/>
    </location>
</feature>
<organism evidence="5 6">
    <name type="scientific">Blastococcus tunisiensis</name>
    <dbReference type="NCBI Taxonomy" id="1798228"/>
    <lineage>
        <taxon>Bacteria</taxon>
        <taxon>Bacillati</taxon>
        <taxon>Actinomycetota</taxon>
        <taxon>Actinomycetes</taxon>
        <taxon>Geodermatophilales</taxon>
        <taxon>Geodermatophilaceae</taxon>
        <taxon>Blastococcus</taxon>
    </lineage>
</organism>
<dbReference type="PROSITE" id="PS00455">
    <property type="entry name" value="AMP_BINDING"/>
    <property type="match status" value="1"/>
</dbReference>